<dbReference type="InterPro" id="IPR001680">
    <property type="entry name" value="WD40_rpt"/>
</dbReference>
<dbReference type="PROSITE" id="PS50082">
    <property type="entry name" value="WD_REPEATS_2"/>
    <property type="match status" value="1"/>
</dbReference>
<dbReference type="PANTHER" id="PTHR44099">
    <property type="entry name" value="RABCONNECTIN-3B, ISOFORM A"/>
    <property type="match status" value="1"/>
</dbReference>
<dbReference type="AlphaFoldDB" id="A0A183AIJ6"/>
<gene>
    <name evidence="3" type="ORF">ECPE_LOCUS6781</name>
</gene>
<keyword evidence="1" id="KW-0853">WD repeat</keyword>
<feature type="repeat" description="WD" evidence="1">
    <location>
        <begin position="290"/>
        <end position="310"/>
    </location>
</feature>
<dbReference type="SMART" id="SM00320">
    <property type="entry name" value="WD40"/>
    <property type="match status" value="2"/>
</dbReference>
<sequence length="1193" mass="128627">MTCSVFCAQPSPSEDPLVGGQFTDSNLMAVYCQSGSVLLYRVVPRLSATQQAGSSSSLITDPPLLLAKLSPNIRSPLEEQLASPASERGLCCFFLPESLISRPLLFGGTEWGTVVSWRLDAFLSPTSDRHPASVGKDCIPPTAYCDLSSVWHQHPPQRPLDLWEEEKSTLSSESPTNQDTITVCVQLLQMTCSRSPKKPVVHADRLAFGLSSGRIIVVRLTDFLQLAYCQSAKMKTSGPTGLFRFSRFSLEGHDGPVTCLLHPASVDDQYLRSLSEKSEEKPSTNNTPQFNPDHLLSGGADFAVRLWDLDPWRDLQGERATRSSAGDSALVDQSAFAPACLAVFRCHASPCLSLSIGPPSIAISQAAAGNPRLSVPNVSNRVITLEVSAEMRTACDACIKLTKMGCDSYIGARVGSMISLREQRVLLSTTPCNGVSGAPVTALGWRVPEDMLFVAHADGLLEVWDISVGCLDRLETDSGARDLFEQAHYVVEVQLSSASFGASLSQLSYQSAPIQAHHTRTATLVFAGCANNSHAAGSVLHTAPARLRRSAPLRRASSSRSHQPTILLHTIGLTSADMRLDPARSLSAGPAAFVFHWDTEAMIYCALENPSFDLATNGLDLLLRNEVVDLNNAVILSGTFVFFGVLQCSVDRLHEAATLSGLHCTALVKQLQLFIASLHPWGLDPEADHAALACVGSRERSQSDQTKSDVLSSPVRDNLCLGLPSKHGCLSLCLPGWSAPGISVIPSTTGRSVSRLYSLSHGISTNLMLAELSLCETLTSLDRDCAEQLLQLSDPSSRAAPLSLIIGDTAETSIKTELTCVRACWLQLAACLCGPLLAQCVWGSPRLQANQACRLPELEILVQKWQDRMIPIRYAARTLLFAYLDHMGFANRQLLVNKWCGLLPQFAMTQPTKPSTRNLHRQSTTQGLPACLQSVSLCSLDSAGLISNSVTDSHWWITLSGYRVSPREHARLQAIAIVFLGVIGCRFGTAVCRRHPAVSARDLIDDSRPIYQSNPKVDGIACNSGSNTVSRNPGLAAPCFASPDTSANRPGRKAQSSSDPNDVLTIESFTSPPDQTEQTSNEVPDGFGYANHQLARSTSPLVDTSQSSSENQTTDVAGVRGSHLFGERHPAPPAVTSNALVSLLMSNAHSSLRRACIDLLGRGFVVWEPYVDLGQLLNALLNLVVDAEQLLSE</sequence>
<proteinExistence type="predicted"/>
<accession>A0A183AIJ6</accession>
<dbReference type="InterPro" id="IPR015943">
    <property type="entry name" value="WD40/YVTN_repeat-like_dom_sf"/>
</dbReference>
<dbReference type="SUPFAM" id="SSF50978">
    <property type="entry name" value="WD40 repeat-like"/>
    <property type="match status" value="1"/>
</dbReference>
<feature type="region of interest" description="Disordered" evidence="2">
    <location>
        <begin position="274"/>
        <end position="293"/>
    </location>
</feature>
<evidence type="ECO:0000256" key="1">
    <source>
        <dbReference type="PROSITE-ProRule" id="PRU00221"/>
    </source>
</evidence>
<reference evidence="5" key="1">
    <citation type="submission" date="2016-06" db="UniProtKB">
        <authorList>
            <consortium name="WormBaseParasite"/>
        </authorList>
    </citation>
    <scope>IDENTIFICATION</scope>
</reference>
<dbReference type="InterPro" id="IPR036322">
    <property type="entry name" value="WD40_repeat_dom_sf"/>
</dbReference>
<dbReference type="EMBL" id="UZAN01043816">
    <property type="protein sequence ID" value="VDP79325.1"/>
    <property type="molecule type" value="Genomic_DNA"/>
</dbReference>
<feature type="compositionally biased region" description="Polar residues" evidence="2">
    <location>
        <begin position="1067"/>
        <end position="1082"/>
    </location>
</feature>
<dbReference type="InterPro" id="IPR049916">
    <property type="entry name" value="WDR72-like"/>
</dbReference>
<dbReference type="Proteomes" id="UP000272942">
    <property type="component" value="Unassembled WGS sequence"/>
</dbReference>
<reference evidence="3 4" key="2">
    <citation type="submission" date="2018-11" db="EMBL/GenBank/DDBJ databases">
        <authorList>
            <consortium name="Pathogen Informatics"/>
        </authorList>
    </citation>
    <scope>NUCLEOTIDE SEQUENCE [LARGE SCALE GENOMIC DNA]</scope>
    <source>
        <strain evidence="3 4">Egypt</strain>
    </source>
</reference>
<dbReference type="Gene3D" id="2.130.10.10">
    <property type="entry name" value="YVTN repeat-like/Quinoprotein amine dehydrogenase"/>
    <property type="match status" value="1"/>
</dbReference>
<feature type="region of interest" description="Disordered" evidence="2">
    <location>
        <begin position="1041"/>
        <end position="1090"/>
    </location>
</feature>
<feature type="compositionally biased region" description="Polar residues" evidence="2">
    <location>
        <begin position="1043"/>
        <end position="1060"/>
    </location>
</feature>
<dbReference type="WBParaSite" id="ECPE_0000679401-mRNA-1">
    <property type="protein sequence ID" value="ECPE_0000679401-mRNA-1"/>
    <property type="gene ID" value="ECPE_0000679401"/>
</dbReference>
<evidence type="ECO:0000313" key="4">
    <source>
        <dbReference type="Proteomes" id="UP000272942"/>
    </source>
</evidence>
<dbReference type="GO" id="GO:0005737">
    <property type="term" value="C:cytoplasm"/>
    <property type="evidence" value="ECO:0007669"/>
    <property type="project" value="TreeGrafter"/>
</dbReference>
<protein>
    <submittedName>
        <fullName evidence="5">WD_REPEATS_REGION domain-containing protein</fullName>
    </submittedName>
</protein>
<evidence type="ECO:0000313" key="3">
    <source>
        <dbReference type="EMBL" id="VDP79325.1"/>
    </source>
</evidence>
<organism evidence="5">
    <name type="scientific">Echinostoma caproni</name>
    <dbReference type="NCBI Taxonomy" id="27848"/>
    <lineage>
        <taxon>Eukaryota</taxon>
        <taxon>Metazoa</taxon>
        <taxon>Spiralia</taxon>
        <taxon>Lophotrochozoa</taxon>
        <taxon>Platyhelminthes</taxon>
        <taxon>Trematoda</taxon>
        <taxon>Digenea</taxon>
        <taxon>Plagiorchiida</taxon>
        <taxon>Echinostomata</taxon>
        <taxon>Echinostomatoidea</taxon>
        <taxon>Echinostomatidae</taxon>
        <taxon>Echinostoma</taxon>
    </lineage>
</organism>
<evidence type="ECO:0000256" key="2">
    <source>
        <dbReference type="SAM" id="MobiDB-lite"/>
    </source>
</evidence>
<evidence type="ECO:0000313" key="5">
    <source>
        <dbReference type="WBParaSite" id="ECPE_0000679401-mRNA-1"/>
    </source>
</evidence>
<dbReference type="OrthoDB" id="338622at2759"/>
<keyword evidence="4" id="KW-1185">Reference proteome</keyword>
<dbReference type="PANTHER" id="PTHR44099:SF4">
    <property type="entry name" value="RABCONNECTIN-3B, ISOFORM A"/>
    <property type="match status" value="1"/>
</dbReference>
<name>A0A183AIJ6_9TREM</name>